<sequence>MRIKSCSCRGEGRPGRSETPFFVCSCLEFLSFCLIPSPETFQPPSYVCLCPPAIPTNGLCISSCPGSGEVLVERQMSGGAEH</sequence>
<dbReference type="EMBL" id="CM004472">
    <property type="protein sequence ID" value="OCT83740.1"/>
    <property type="molecule type" value="Genomic_DNA"/>
</dbReference>
<name>A0A974D3A4_XENLA</name>
<accession>A0A974D3A4</accession>
<evidence type="ECO:0000313" key="2">
    <source>
        <dbReference type="Proteomes" id="UP000694892"/>
    </source>
</evidence>
<evidence type="ECO:0000313" key="1">
    <source>
        <dbReference type="EMBL" id="OCT83740.1"/>
    </source>
</evidence>
<reference evidence="2" key="1">
    <citation type="journal article" date="2016" name="Nature">
        <title>Genome evolution in the allotetraploid frog Xenopus laevis.</title>
        <authorList>
            <person name="Session A.M."/>
            <person name="Uno Y."/>
            <person name="Kwon T."/>
            <person name="Chapman J.A."/>
            <person name="Toyoda A."/>
            <person name="Takahashi S."/>
            <person name="Fukui A."/>
            <person name="Hikosaka A."/>
            <person name="Suzuki A."/>
            <person name="Kondo M."/>
            <person name="van Heeringen S.J."/>
            <person name="Quigley I."/>
            <person name="Heinz S."/>
            <person name="Ogino H."/>
            <person name="Ochi H."/>
            <person name="Hellsten U."/>
            <person name="Lyons J.B."/>
            <person name="Simakov O."/>
            <person name="Putnam N."/>
            <person name="Stites J."/>
            <person name="Kuroki Y."/>
            <person name="Tanaka T."/>
            <person name="Michiue T."/>
            <person name="Watanabe M."/>
            <person name="Bogdanovic O."/>
            <person name="Lister R."/>
            <person name="Georgiou G."/>
            <person name="Paranjpe S.S."/>
            <person name="van Kruijsbergen I."/>
            <person name="Shu S."/>
            <person name="Carlson J."/>
            <person name="Kinoshita T."/>
            <person name="Ohta Y."/>
            <person name="Mawaribuchi S."/>
            <person name="Jenkins J."/>
            <person name="Grimwood J."/>
            <person name="Schmutz J."/>
            <person name="Mitros T."/>
            <person name="Mozaffari S.V."/>
            <person name="Suzuki Y."/>
            <person name="Haramoto Y."/>
            <person name="Yamamoto T.S."/>
            <person name="Takagi C."/>
            <person name="Heald R."/>
            <person name="Miller K."/>
            <person name="Haudenschild C."/>
            <person name="Kitzman J."/>
            <person name="Nakayama T."/>
            <person name="Izutsu Y."/>
            <person name="Robert J."/>
            <person name="Fortriede J."/>
            <person name="Burns K."/>
            <person name="Lotay V."/>
            <person name="Karimi K."/>
            <person name="Yasuoka Y."/>
            <person name="Dichmann D.S."/>
            <person name="Flajnik M.F."/>
            <person name="Houston D.W."/>
            <person name="Shendure J."/>
            <person name="DuPasquier L."/>
            <person name="Vize P.D."/>
            <person name="Zorn A.M."/>
            <person name="Ito M."/>
            <person name="Marcotte E.M."/>
            <person name="Wallingford J.B."/>
            <person name="Ito Y."/>
            <person name="Asashima M."/>
            <person name="Ueno N."/>
            <person name="Matsuda Y."/>
            <person name="Veenstra G.J."/>
            <person name="Fujiyama A."/>
            <person name="Harland R.M."/>
            <person name="Taira M."/>
            <person name="Rokhsar D.S."/>
        </authorList>
    </citation>
    <scope>NUCLEOTIDE SEQUENCE [LARGE SCALE GENOMIC DNA]</scope>
    <source>
        <strain evidence="2">J</strain>
    </source>
</reference>
<dbReference type="Proteomes" id="UP000694892">
    <property type="component" value="Chromosome 4L"/>
</dbReference>
<protein>
    <submittedName>
        <fullName evidence="1">Uncharacterized protein</fullName>
    </submittedName>
</protein>
<proteinExistence type="predicted"/>
<dbReference type="AlphaFoldDB" id="A0A974D3A4"/>
<organism evidence="1 2">
    <name type="scientific">Xenopus laevis</name>
    <name type="common">African clawed frog</name>
    <dbReference type="NCBI Taxonomy" id="8355"/>
    <lineage>
        <taxon>Eukaryota</taxon>
        <taxon>Metazoa</taxon>
        <taxon>Chordata</taxon>
        <taxon>Craniata</taxon>
        <taxon>Vertebrata</taxon>
        <taxon>Euteleostomi</taxon>
        <taxon>Amphibia</taxon>
        <taxon>Batrachia</taxon>
        <taxon>Anura</taxon>
        <taxon>Pipoidea</taxon>
        <taxon>Pipidae</taxon>
        <taxon>Xenopodinae</taxon>
        <taxon>Xenopus</taxon>
        <taxon>Xenopus</taxon>
    </lineage>
</organism>
<gene>
    <name evidence="1" type="ORF">XELAEV_18021879mg</name>
</gene>